<dbReference type="Proteomes" id="UP000887565">
    <property type="component" value="Unplaced"/>
</dbReference>
<dbReference type="WBParaSite" id="nRc.2.0.1.t00021-RA">
    <property type="protein sequence ID" value="nRc.2.0.1.t00021-RA"/>
    <property type="gene ID" value="nRc.2.0.1.g00021"/>
</dbReference>
<dbReference type="AlphaFoldDB" id="A0A915HEL1"/>
<accession>A0A915HEL1</accession>
<evidence type="ECO:0000313" key="1">
    <source>
        <dbReference type="Proteomes" id="UP000887565"/>
    </source>
</evidence>
<organism evidence="1 2">
    <name type="scientific">Romanomermis culicivorax</name>
    <name type="common">Nematode worm</name>
    <dbReference type="NCBI Taxonomy" id="13658"/>
    <lineage>
        <taxon>Eukaryota</taxon>
        <taxon>Metazoa</taxon>
        <taxon>Ecdysozoa</taxon>
        <taxon>Nematoda</taxon>
        <taxon>Enoplea</taxon>
        <taxon>Dorylaimia</taxon>
        <taxon>Mermithida</taxon>
        <taxon>Mermithoidea</taxon>
        <taxon>Mermithidae</taxon>
        <taxon>Romanomermis</taxon>
    </lineage>
</organism>
<reference evidence="2" key="1">
    <citation type="submission" date="2022-11" db="UniProtKB">
        <authorList>
            <consortium name="WormBaseParasite"/>
        </authorList>
    </citation>
    <scope>IDENTIFICATION</scope>
</reference>
<sequence length="65" mass="7294">MWNLNKSVNALAICLHIDESTDICATKNLLIYLTICSKDAQYNGQFYGTLLELENECDATTIAHK</sequence>
<name>A0A915HEL1_ROMCU</name>
<proteinExistence type="predicted"/>
<keyword evidence="1" id="KW-1185">Reference proteome</keyword>
<protein>
    <submittedName>
        <fullName evidence="2">Uncharacterized protein</fullName>
    </submittedName>
</protein>
<evidence type="ECO:0000313" key="2">
    <source>
        <dbReference type="WBParaSite" id="nRc.2.0.1.t00021-RA"/>
    </source>
</evidence>